<comment type="caution">
    <text evidence="2">The sequence shown here is derived from an EMBL/GenBank/DDBJ whole genome shotgun (WGS) entry which is preliminary data.</text>
</comment>
<evidence type="ECO:0000313" key="3">
    <source>
        <dbReference type="Proteomes" id="UP001221217"/>
    </source>
</evidence>
<evidence type="ECO:0000256" key="1">
    <source>
        <dbReference type="SAM" id="SignalP"/>
    </source>
</evidence>
<dbReference type="AlphaFoldDB" id="A0AAJ1ICW0"/>
<feature type="signal peptide" evidence="1">
    <location>
        <begin position="1"/>
        <end position="22"/>
    </location>
</feature>
<accession>A0AAJ1ICW0</accession>
<protein>
    <recommendedName>
        <fullName evidence="4">Outer membrane protein beta-barrel domain-containing protein</fullName>
    </recommendedName>
</protein>
<evidence type="ECO:0008006" key="4">
    <source>
        <dbReference type="Google" id="ProtNLM"/>
    </source>
</evidence>
<dbReference type="Proteomes" id="UP001221217">
    <property type="component" value="Unassembled WGS sequence"/>
</dbReference>
<keyword evidence="1" id="KW-0732">Signal</keyword>
<evidence type="ECO:0000313" key="2">
    <source>
        <dbReference type="EMBL" id="MDC7226972.1"/>
    </source>
</evidence>
<sequence>MKKRQLMIVLLLAALSSVSLYARENEKKLCYKISYYGNNLWNPGFNAGLEYPYSTKEITDRKERTDILQSAVSVDLAFYADPGSHAAILLHSGLKLKKITENALALYIGFSPLGIYRSFLPETYDVSDEWAVTRVNLPGRTYYAPNISFGIENRLSRPHLDACFLEMEATTLVPYNTYAMFLLNIKLGVRL</sequence>
<feature type="chain" id="PRO_5042529906" description="Outer membrane protein beta-barrel domain-containing protein" evidence="1">
    <location>
        <begin position="23"/>
        <end position="191"/>
    </location>
</feature>
<dbReference type="EMBL" id="JAQQAL010000021">
    <property type="protein sequence ID" value="MDC7226972.1"/>
    <property type="molecule type" value="Genomic_DNA"/>
</dbReference>
<name>A0AAJ1ICW0_9SPIO</name>
<proteinExistence type="predicted"/>
<reference evidence="2 3" key="1">
    <citation type="submission" date="2022-12" db="EMBL/GenBank/DDBJ databases">
        <title>Metagenome assembled genome from gulf of manar.</title>
        <authorList>
            <person name="Kohli P."/>
            <person name="Pk S."/>
            <person name="Venkata Ramana C."/>
            <person name="Sasikala C."/>
        </authorList>
    </citation>
    <scope>NUCLEOTIDE SEQUENCE [LARGE SCALE GENOMIC DNA]</scope>
    <source>
        <strain evidence="2">JB008</strain>
    </source>
</reference>
<organism evidence="2 3">
    <name type="scientific">Candidatus Thalassospirochaeta sargassi</name>
    <dbReference type="NCBI Taxonomy" id="3119039"/>
    <lineage>
        <taxon>Bacteria</taxon>
        <taxon>Pseudomonadati</taxon>
        <taxon>Spirochaetota</taxon>
        <taxon>Spirochaetia</taxon>
        <taxon>Spirochaetales</taxon>
        <taxon>Spirochaetaceae</taxon>
        <taxon>Candidatus Thalassospirochaeta</taxon>
    </lineage>
</organism>
<gene>
    <name evidence="2" type="ORF">PQJ61_09435</name>
</gene>